<feature type="region of interest" description="Disordered" evidence="1">
    <location>
        <begin position="85"/>
        <end position="104"/>
    </location>
</feature>
<accession>A0A0X3P3E1</accession>
<organism evidence="2">
    <name type="scientific">Schistocephalus solidus</name>
    <name type="common">Tapeworm</name>
    <dbReference type="NCBI Taxonomy" id="70667"/>
    <lineage>
        <taxon>Eukaryota</taxon>
        <taxon>Metazoa</taxon>
        <taxon>Spiralia</taxon>
        <taxon>Lophotrochozoa</taxon>
        <taxon>Platyhelminthes</taxon>
        <taxon>Cestoda</taxon>
        <taxon>Eucestoda</taxon>
        <taxon>Diphyllobothriidea</taxon>
        <taxon>Diphyllobothriidae</taxon>
        <taxon>Schistocephalus</taxon>
    </lineage>
</organism>
<protein>
    <submittedName>
        <fullName evidence="2">Uncharacterized protein</fullName>
    </submittedName>
</protein>
<sequence>MRAETADRSSRKQDFAHVYKKLKRRFSRIEEHMLKQNYQIAVVRQVAAICYTIQQCPVRGVIGEPSNPIIDQMVILEDLQRSVATSKDHSYRHRPTSPPKRAQR</sequence>
<feature type="compositionally biased region" description="Basic residues" evidence="1">
    <location>
        <begin position="90"/>
        <end position="104"/>
    </location>
</feature>
<proteinExistence type="predicted"/>
<evidence type="ECO:0000256" key="1">
    <source>
        <dbReference type="SAM" id="MobiDB-lite"/>
    </source>
</evidence>
<reference evidence="2" key="1">
    <citation type="submission" date="2016-01" db="EMBL/GenBank/DDBJ databases">
        <title>Reference transcriptome for the parasite Schistocephalus solidus: insights into the molecular evolution of parasitism.</title>
        <authorList>
            <person name="Hebert F.O."/>
            <person name="Grambauer S."/>
            <person name="Barber I."/>
            <person name="Landry C.R."/>
            <person name="Aubin-Horth N."/>
        </authorList>
    </citation>
    <scope>NUCLEOTIDE SEQUENCE</scope>
</reference>
<dbReference type="EMBL" id="GEEE01020763">
    <property type="protein sequence ID" value="JAP42462.1"/>
    <property type="molecule type" value="Transcribed_RNA"/>
</dbReference>
<dbReference type="AlphaFoldDB" id="A0A0X3P3E1"/>
<name>A0A0X3P3E1_SCHSO</name>
<evidence type="ECO:0000313" key="2">
    <source>
        <dbReference type="EMBL" id="JAP42462.1"/>
    </source>
</evidence>
<gene>
    <name evidence="2" type="ORF">TR116244</name>
</gene>